<dbReference type="PRINTS" id="PR00080">
    <property type="entry name" value="SDRFAMILY"/>
</dbReference>
<sequence>MPHSTWLVTGASSGFGKSLALQALAAGFKVIATTRDVAKAQAEVPDFAARGGTWLGLDPGSEDAFEQFSKVSQEYGGIDVLVNNAGYAFIVRDQMNVNFYGPLRTVKACLPAMRSKGSGHIVLISSGAGFIARPGRSTYSASKFAIEAAHESLSYEVRPLGIKVLIVEPGAFRTPFSSRIRTPAQHEATGGYSKAYKDTPVGAMIQVMAAMRGPLPSAVKGDPEKAATAIIRAVVDGHDDYLRLPLGTDSVLALEDKIGQLQSDLEKTRAVCTAMDVD</sequence>
<dbReference type="AlphaFoldDB" id="A0AAE0M3Z8"/>
<comment type="caution">
    <text evidence="4">The sequence shown here is derived from an EMBL/GenBank/DDBJ whole genome shotgun (WGS) entry which is preliminary data.</text>
</comment>
<dbReference type="CDD" id="cd05374">
    <property type="entry name" value="17beta-HSD-like_SDR_c"/>
    <property type="match status" value="1"/>
</dbReference>
<evidence type="ECO:0000256" key="1">
    <source>
        <dbReference type="ARBA" id="ARBA00006484"/>
    </source>
</evidence>
<dbReference type="Gene3D" id="3.40.50.720">
    <property type="entry name" value="NAD(P)-binding Rossmann-like Domain"/>
    <property type="match status" value="1"/>
</dbReference>
<evidence type="ECO:0008006" key="6">
    <source>
        <dbReference type="Google" id="ProtNLM"/>
    </source>
</evidence>
<dbReference type="PANTHER" id="PTHR43976">
    <property type="entry name" value="SHORT CHAIN DEHYDROGENASE"/>
    <property type="match status" value="1"/>
</dbReference>
<evidence type="ECO:0000256" key="3">
    <source>
        <dbReference type="RuleBase" id="RU000363"/>
    </source>
</evidence>
<reference evidence="4" key="2">
    <citation type="submission" date="2023-06" db="EMBL/GenBank/DDBJ databases">
        <authorList>
            <consortium name="Lawrence Berkeley National Laboratory"/>
            <person name="Haridas S."/>
            <person name="Hensen N."/>
            <person name="Bonometti L."/>
            <person name="Westerberg I."/>
            <person name="Brannstrom I.O."/>
            <person name="Guillou S."/>
            <person name="Cros-Aarteil S."/>
            <person name="Calhoun S."/>
            <person name="Kuo A."/>
            <person name="Mondo S."/>
            <person name="Pangilinan J."/>
            <person name="Riley R."/>
            <person name="Labutti K."/>
            <person name="Andreopoulos B."/>
            <person name="Lipzen A."/>
            <person name="Chen C."/>
            <person name="Yanf M."/>
            <person name="Daum C."/>
            <person name="Ng V."/>
            <person name="Clum A."/>
            <person name="Steindorff A."/>
            <person name="Ohm R."/>
            <person name="Martin F."/>
            <person name="Silar P."/>
            <person name="Natvig D."/>
            <person name="Lalanne C."/>
            <person name="Gautier V."/>
            <person name="Ament-Velasquez S.L."/>
            <person name="Kruys A."/>
            <person name="Hutchinson M.I."/>
            <person name="Powell A.J."/>
            <person name="Barry K."/>
            <person name="Miller A.N."/>
            <person name="Grigoriev I.V."/>
            <person name="Debuchy R."/>
            <person name="Gladieux P."/>
            <person name="Thoren M.H."/>
            <person name="Johannesson H."/>
        </authorList>
    </citation>
    <scope>NUCLEOTIDE SEQUENCE</scope>
    <source>
        <strain evidence="4">CBS 118394</strain>
    </source>
</reference>
<evidence type="ECO:0000256" key="2">
    <source>
        <dbReference type="ARBA" id="ARBA00023002"/>
    </source>
</evidence>
<name>A0AAE0M3Z8_9PEZI</name>
<dbReference type="PRINTS" id="PR00081">
    <property type="entry name" value="GDHRDH"/>
</dbReference>
<dbReference type="InterPro" id="IPR051911">
    <property type="entry name" value="SDR_oxidoreductase"/>
</dbReference>
<protein>
    <recommendedName>
        <fullName evidence="6">NAD(P)-binding protein</fullName>
    </recommendedName>
</protein>
<evidence type="ECO:0000313" key="5">
    <source>
        <dbReference type="Proteomes" id="UP001283341"/>
    </source>
</evidence>
<dbReference type="InterPro" id="IPR002347">
    <property type="entry name" value="SDR_fam"/>
</dbReference>
<dbReference type="PANTHER" id="PTHR43976:SF16">
    <property type="entry name" value="SHORT-CHAIN DEHYDROGENASE_REDUCTASE FAMILY PROTEIN"/>
    <property type="match status" value="1"/>
</dbReference>
<proteinExistence type="inferred from homology"/>
<dbReference type="InterPro" id="IPR036291">
    <property type="entry name" value="NAD(P)-bd_dom_sf"/>
</dbReference>
<keyword evidence="2" id="KW-0560">Oxidoreductase</keyword>
<keyword evidence="5" id="KW-1185">Reference proteome</keyword>
<comment type="similarity">
    <text evidence="1 3">Belongs to the short-chain dehydrogenases/reductases (SDR) family.</text>
</comment>
<dbReference type="EMBL" id="JAUEDM010000004">
    <property type="protein sequence ID" value="KAK3318230.1"/>
    <property type="molecule type" value="Genomic_DNA"/>
</dbReference>
<dbReference type="Pfam" id="PF00106">
    <property type="entry name" value="adh_short"/>
    <property type="match status" value="1"/>
</dbReference>
<reference evidence="4" key="1">
    <citation type="journal article" date="2023" name="Mol. Phylogenet. Evol.">
        <title>Genome-scale phylogeny and comparative genomics of the fungal order Sordariales.</title>
        <authorList>
            <person name="Hensen N."/>
            <person name="Bonometti L."/>
            <person name="Westerberg I."/>
            <person name="Brannstrom I.O."/>
            <person name="Guillou S."/>
            <person name="Cros-Aarteil S."/>
            <person name="Calhoun S."/>
            <person name="Haridas S."/>
            <person name="Kuo A."/>
            <person name="Mondo S."/>
            <person name="Pangilinan J."/>
            <person name="Riley R."/>
            <person name="LaButti K."/>
            <person name="Andreopoulos B."/>
            <person name="Lipzen A."/>
            <person name="Chen C."/>
            <person name="Yan M."/>
            <person name="Daum C."/>
            <person name="Ng V."/>
            <person name="Clum A."/>
            <person name="Steindorff A."/>
            <person name="Ohm R.A."/>
            <person name="Martin F."/>
            <person name="Silar P."/>
            <person name="Natvig D.O."/>
            <person name="Lalanne C."/>
            <person name="Gautier V."/>
            <person name="Ament-Velasquez S.L."/>
            <person name="Kruys A."/>
            <person name="Hutchinson M.I."/>
            <person name="Powell A.J."/>
            <person name="Barry K."/>
            <person name="Miller A.N."/>
            <person name="Grigoriev I.V."/>
            <person name="Debuchy R."/>
            <person name="Gladieux P."/>
            <person name="Hiltunen Thoren M."/>
            <person name="Johannesson H."/>
        </authorList>
    </citation>
    <scope>NUCLEOTIDE SEQUENCE</scope>
    <source>
        <strain evidence="4">CBS 118394</strain>
    </source>
</reference>
<dbReference type="SUPFAM" id="SSF51735">
    <property type="entry name" value="NAD(P)-binding Rossmann-fold domains"/>
    <property type="match status" value="1"/>
</dbReference>
<accession>A0AAE0M3Z8</accession>
<organism evidence="4 5">
    <name type="scientific">Apodospora peruviana</name>
    <dbReference type="NCBI Taxonomy" id="516989"/>
    <lineage>
        <taxon>Eukaryota</taxon>
        <taxon>Fungi</taxon>
        <taxon>Dikarya</taxon>
        <taxon>Ascomycota</taxon>
        <taxon>Pezizomycotina</taxon>
        <taxon>Sordariomycetes</taxon>
        <taxon>Sordariomycetidae</taxon>
        <taxon>Sordariales</taxon>
        <taxon>Lasiosphaeriaceae</taxon>
        <taxon>Apodospora</taxon>
    </lineage>
</organism>
<gene>
    <name evidence="4" type="ORF">B0H66DRAFT_575180</name>
</gene>
<evidence type="ECO:0000313" key="4">
    <source>
        <dbReference type="EMBL" id="KAK3318230.1"/>
    </source>
</evidence>
<dbReference type="GO" id="GO:0016491">
    <property type="term" value="F:oxidoreductase activity"/>
    <property type="evidence" value="ECO:0007669"/>
    <property type="project" value="UniProtKB-KW"/>
</dbReference>
<dbReference type="Proteomes" id="UP001283341">
    <property type="component" value="Unassembled WGS sequence"/>
</dbReference>